<evidence type="ECO:0000256" key="1">
    <source>
        <dbReference type="SAM" id="Phobius"/>
    </source>
</evidence>
<dbReference type="CDD" id="cd00093">
    <property type="entry name" value="HTH_XRE"/>
    <property type="match status" value="1"/>
</dbReference>
<organism evidence="3 4">
    <name type="scientific">Luteimonas cucumeris</name>
    <dbReference type="NCBI Taxonomy" id="985012"/>
    <lineage>
        <taxon>Bacteria</taxon>
        <taxon>Pseudomonadati</taxon>
        <taxon>Pseudomonadota</taxon>
        <taxon>Gammaproteobacteria</taxon>
        <taxon>Lysobacterales</taxon>
        <taxon>Lysobacteraceae</taxon>
        <taxon>Luteimonas</taxon>
    </lineage>
</organism>
<evidence type="ECO:0000259" key="2">
    <source>
        <dbReference type="PROSITE" id="PS50943"/>
    </source>
</evidence>
<dbReference type="SMART" id="SM00530">
    <property type="entry name" value="HTH_XRE"/>
    <property type="match status" value="1"/>
</dbReference>
<keyword evidence="1" id="KW-0472">Membrane</keyword>
<dbReference type="Gene3D" id="1.10.260.40">
    <property type="entry name" value="lambda repressor-like DNA-binding domains"/>
    <property type="match status" value="1"/>
</dbReference>
<sequence length="127" mass="14062">MVPDMKVDLNLVKRLREERAWSQEHLATVAGLSTRTIQRIETDGRASHESRLALAAAFGIAAERLVAVDQAAQSRPLREIIPDTLAWLDFSRRDVRVIAGMAAVFAAVVFIYQAGHAAGTFVYYVTH</sequence>
<dbReference type="PROSITE" id="PS50943">
    <property type="entry name" value="HTH_CROC1"/>
    <property type="match status" value="1"/>
</dbReference>
<reference evidence="3 4" key="1">
    <citation type="journal article" date="2015" name="Stand. Genomic Sci.">
        <title>Genomic Encyclopedia of Bacterial and Archaeal Type Strains, Phase III: the genomes of soil and plant-associated and newly described type strains.</title>
        <authorList>
            <person name="Whitman W.B."/>
            <person name="Woyke T."/>
            <person name="Klenk H.P."/>
            <person name="Zhou Y."/>
            <person name="Lilburn T.G."/>
            <person name="Beck B.J."/>
            <person name="De Vos P."/>
            <person name="Vandamme P."/>
            <person name="Eisen J.A."/>
            <person name="Garrity G."/>
            <person name="Hugenholtz P."/>
            <person name="Kyrpides N.C."/>
        </authorList>
    </citation>
    <scope>NUCLEOTIDE SEQUENCE [LARGE SCALE GENOMIC DNA]</scope>
    <source>
        <strain evidence="3 4">CGMCC 1.10821</strain>
    </source>
</reference>
<evidence type="ECO:0000313" key="4">
    <source>
        <dbReference type="Proteomes" id="UP000315167"/>
    </source>
</evidence>
<accession>A0A562KY50</accession>
<feature type="domain" description="HTH cro/C1-type" evidence="2">
    <location>
        <begin position="12"/>
        <end position="65"/>
    </location>
</feature>
<protein>
    <submittedName>
        <fullName evidence="3">Helix-turn-helix protein</fullName>
    </submittedName>
</protein>
<comment type="caution">
    <text evidence="3">The sequence shown here is derived from an EMBL/GenBank/DDBJ whole genome shotgun (WGS) entry which is preliminary data.</text>
</comment>
<dbReference type="RefSeq" id="WP_242007612.1">
    <property type="nucleotide sequence ID" value="NZ_VLKN01000007.1"/>
</dbReference>
<proteinExistence type="predicted"/>
<keyword evidence="4" id="KW-1185">Reference proteome</keyword>
<dbReference type="Proteomes" id="UP000315167">
    <property type="component" value="Unassembled WGS sequence"/>
</dbReference>
<dbReference type="InterPro" id="IPR001387">
    <property type="entry name" value="Cro/C1-type_HTH"/>
</dbReference>
<dbReference type="InterPro" id="IPR010982">
    <property type="entry name" value="Lambda_DNA-bd_dom_sf"/>
</dbReference>
<evidence type="ECO:0000313" key="3">
    <source>
        <dbReference type="EMBL" id="TWI00369.1"/>
    </source>
</evidence>
<dbReference type="Pfam" id="PF01381">
    <property type="entry name" value="HTH_3"/>
    <property type="match status" value="1"/>
</dbReference>
<gene>
    <name evidence="3" type="ORF">IP90_02915</name>
</gene>
<feature type="transmembrane region" description="Helical" evidence="1">
    <location>
        <begin position="97"/>
        <end position="125"/>
    </location>
</feature>
<keyword evidence="1" id="KW-1133">Transmembrane helix</keyword>
<dbReference type="SUPFAM" id="SSF47413">
    <property type="entry name" value="lambda repressor-like DNA-binding domains"/>
    <property type="match status" value="1"/>
</dbReference>
<keyword evidence="1" id="KW-0812">Transmembrane</keyword>
<name>A0A562KY50_9GAMM</name>
<dbReference type="GO" id="GO:0003677">
    <property type="term" value="F:DNA binding"/>
    <property type="evidence" value="ECO:0007669"/>
    <property type="project" value="InterPro"/>
</dbReference>
<dbReference type="EMBL" id="VLKN01000007">
    <property type="protein sequence ID" value="TWI00369.1"/>
    <property type="molecule type" value="Genomic_DNA"/>
</dbReference>
<dbReference type="AlphaFoldDB" id="A0A562KY50"/>